<dbReference type="PaxDb" id="4113-PGSC0003DMT400095359"/>
<accession>M1DW47</accession>
<dbReference type="EnsemblPlants" id="PGSC0003DMT400095359">
    <property type="protein sequence ID" value="PGSC0003DMT400095359"/>
    <property type="gene ID" value="PGSC0003DMG400044930"/>
</dbReference>
<protein>
    <submittedName>
        <fullName evidence="2">Uncharacterized protein</fullName>
    </submittedName>
</protein>
<feature type="compositionally biased region" description="Acidic residues" evidence="1">
    <location>
        <begin position="107"/>
        <end position="128"/>
    </location>
</feature>
<proteinExistence type="predicted"/>
<evidence type="ECO:0000313" key="3">
    <source>
        <dbReference type="Proteomes" id="UP000011115"/>
    </source>
</evidence>
<evidence type="ECO:0000256" key="1">
    <source>
        <dbReference type="SAM" id="MobiDB-lite"/>
    </source>
</evidence>
<sequence length="128" mass="14589">MMISSYKAPKDDSIFEDLSPIVEDLTISDHEISDSEKEWDALIQDITNGEDWLFQTHGFPDLILGMNNQVAPELYSPKDHSSTNNYHSAIDDYLRCDEHLNDIDLEHEADDNYPSDGYIEDSESSTDS</sequence>
<evidence type="ECO:0000313" key="2">
    <source>
        <dbReference type="EnsemblPlants" id="PGSC0003DMT400095359"/>
    </source>
</evidence>
<dbReference type="HOGENOM" id="CLU_1963513_0_0_1"/>
<keyword evidence="3" id="KW-1185">Reference proteome</keyword>
<organism evidence="2 3">
    <name type="scientific">Solanum tuberosum</name>
    <name type="common">Potato</name>
    <dbReference type="NCBI Taxonomy" id="4113"/>
    <lineage>
        <taxon>Eukaryota</taxon>
        <taxon>Viridiplantae</taxon>
        <taxon>Streptophyta</taxon>
        <taxon>Embryophyta</taxon>
        <taxon>Tracheophyta</taxon>
        <taxon>Spermatophyta</taxon>
        <taxon>Magnoliopsida</taxon>
        <taxon>eudicotyledons</taxon>
        <taxon>Gunneridae</taxon>
        <taxon>Pentapetalae</taxon>
        <taxon>asterids</taxon>
        <taxon>lamiids</taxon>
        <taxon>Solanales</taxon>
        <taxon>Solanaceae</taxon>
        <taxon>Solanoideae</taxon>
        <taxon>Solaneae</taxon>
        <taxon>Solanum</taxon>
    </lineage>
</organism>
<name>M1DW47_SOLTU</name>
<dbReference type="Proteomes" id="UP000011115">
    <property type="component" value="Unassembled WGS sequence"/>
</dbReference>
<dbReference type="InParanoid" id="M1DW47"/>
<dbReference type="Gramene" id="PGSC0003DMT400095359">
    <property type="protein sequence ID" value="PGSC0003DMT400095359"/>
    <property type="gene ID" value="PGSC0003DMG400044930"/>
</dbReference>
<feature type="region of interest" description="Disordered" evidence="1">
    <location>
        <begin position="106"/>
        <end position="128"/>
    </location>
</feature>
<dbReference type="OMA" id="LMIAYHE"/>
<dbReference type="AlphaFoldDB" id="M1DW47"/>
<reference evidence="3" key="1">
    <citation type="journal article" date="2011" name="Nature">
        <title>Genome sequence and analysis of the tuber crop potato.</title>
        <authorList>
            <consortium name="The Potato Genome Sequencing Consortium"/>
        </authorList>
    </citation>
    <scope>NUCLEOTIDE SEQUENCE [LARGE SCALE GENOMIC DNA]</scope>
    <source>
        <strain evidence="3">cv. DM1-3 516 R44</strain>
    </source>
</reference>
<reference evidence="2" key="2">
    <citation type="submission" date="2015-06" db="UniProtKB">
        <authorList>
            <consortium name="EnsemblPlants"/>
        </authorList>
    </citation>
    <scope>IDENTIFICATION</scope>
    <source>
        <strain evidence="2">DM1-3 516 R44</strain>
    </source>
</reference>